<protein>
    <recommendedName>
        <fullName evidence="5">Heterokaryon incompatibility domain-containing protein</fullName>
    </recommendedName>
</protein>
<dbReference type="PANTHER" id="PTHR10622">
    <property type="entry name" value="HET DOMAIN-CONTAINING PROTEIN"/>
    <property type="match status" value="1"/>
</dbReference>
<feature type="domain" description="DUF8212" evidence="2">
    <location>
        <begin position="184"/>
        <end position="214"/>
    </location>
</feature>
<dbReference type="InterPro" id="IPR010730">
    <property type="entry name" value="HET"/>
</dbReference>
<dbReference type="Proteomes" id="UP001301769">
    <property type="component" value="Unassembled WGS sequence"/>
</dbReference>
<gene>
    <name evidence="3" type="ORF">QBC37DRAFT_380402</name>
</gene>
<dbReference type="PANTHER" id="PTHR10622:SF10">
    <property type="entry name" value="HET DOMAIN-CONTAINING PROTEIN"/>
    <property type="match status" value="1"/>
</dbReference>
<dbReference type="AlphaFoldDB" id="A0AAN6Y0N2"/>
<organism evidence="3 4">
    <name type="scientific">Rhypophila decipiens</name>
    <dbReference type="NCBI Taxonomy" id="261697"/>
    <lineage>
        <taxon>Eukaryota</taxon>
        <taxon>Fungi</taxon>
        <taxon>Dikarya</taxon>
        <taxon>Ascomycota</taxon>
        <taxon>Pezizomycotina</taxon>
        <taxon>Sordariomycetes</taxon>
        <taxon>Sordariomycetidae</taxon>
        <taxon>Sordariales</taxon>
        <taxon>Naviculisporaceae</taxon>
        <taxon>Rhypophila</taxon>
    </lineage>
</organism>
<evidence type="ECO:0000313" key="4">
    <source>
        <dbReference type="Proteomes" id="UP001301769"/>
    </source>
</evidence>
<dbReference type="Pfam" id="PF06985">
    <property type="entry name" value="HET"/>
    <property type="match status" value="1"/>
</dbReference>
<name>A0AAN6Y0N2_9PEZI</name>
<evidence type="ECO:0008006" key="5">
    <source>
        <dbReference type="Google" id="ProtNLM"/>
    </source>
</evidence>
<keyword evidence="4" id="KW-1185">Reference proteome</keyword>
<dbReference type="InterPro" id="IPR058525">
    <property type="entry name" value="DUF8212"/>
</dbReference>
<dbReference type="EMBL" id="MU858318">
    <property type="protein sequence ID" value="KAK4207132.1"/>
    <property type="molecule type" value="Genomic_DNA"/>
</dbReference>
<proteinExistence type="predicted"/>
<evidence type="ECO:0000259" key="1">
    <source>
        <dbReference type="Pfam" id="PF06985"/>
    </source>
</evidence>
<accession>A0AAN6Y0N2</accession>
<comment type="caution">
    <text evidence="3">The sequence shown here is derived from an EMBL/GenBank/DDBJ whole genome shotgun (WGS) entry which is preliminary data.</text>
</comment>
<reference evidence="3" key="1">
    <citation type="journal article" date="2023" name="Mol. Phylogenet. Evol.">
        <title>Genome-scale phylogeny and comparative genomics of the fungal order Sordariales.</title>
        <authorList>
            <person name="Hensen N."/>
            <person name="Bonometti L."/>
            <person name="Westerberg I."/>
            <person name="Brannstrom I.O."/>
            <person name="Guillou S."/>
            <person name="Cros-Aarteil S."/>
            <person name="Calhoun S."/>
            <person name="Haridas S."/>
            <person name="Kuo A."/>
            <person name="Mondo S."/>
            <person name="Pangilinan J."/>
            <person name="Riley R."/>
            <person name="LaButti K."/>
            <person name="Andreopoulos B."/>
            <person name="Lipzen A."/>
            <person name="Chen C."/>
            <person name="Yan M."/>
            <person name="Daum C."/>
            <person name="Ng V."/>
            <person name="Clum A."/>
            <person name="Steindorff A."/>
            <person name="Ohm R.A."/>
            <person name="Martin F."/>
            <person name="Silar P."/>
            <person name="Natvig D.O."/>
            <person name="Lalanne C."/>
            <person name="Gautier V."/>
            <person name="Ament-Velasquez S.L."/>
            <person name="Kruys A."/>
            <person name="Hutchinson M.I."/>
            <person name="Powell A.J."/>
            <person name="Barry K."/>
            <person name="Miller A.N."/>
            <person name="Grigoriev I.V."/>
            <person name="Debuchy R."/>
            <person name="Gladieux P."/>
            <person name="Hiltunen Thoren M."/>
            <person name="Johannesson H."/>
        </authorList>
    </citation>
    <scope>NUCLEOTIDE SEQUENCE</scope>
    <source>
        <strain evidence="3">PSN293</strain>
    </source>
</reference>
<evidence type="ECO:0000259" key="2">
    <source>
        <dbReference type="Pfam" id="PF26640"/>
    </source>
</evidence>
<feature type="domain" description="Heterokaryon incompatibility" evidence="1">
    <location>
        <begin position="30"/>
        <end position="74"/>
    </location>
</feature>
<evidence type="ECO:0000313" key="3">
    <source>
        <dbReference type="EMBL" id="KAK4207132.1"/>
    </source>
</evidence>
<dbReference type="Pfam" id="PF26640">
    <property type="entry name" value="DUF8212"/>
    <property type="match status" value="1"/>
</dbReference>
<reference evidence="3" key="2">
    <citation type="submission" date="2023-05" db="EMBL/GenBank/DDBJ databases">
        <authorList>
            <consortium name="Lawrence Berkeley National Laboratory"/>
            <person name="Steindorff A."/>
            <person name="Hensen N."/>
            <person name="Bonometti L."/>
            <person name="Westerberg I."/>
            <person name="Brannstrom I.O."/>
            <person name="Guillou S."/>
            <person name="Cros-Aarteil S."/>
            <person name="Calhoun S."/>
            <person name="Haridas S."/>
            <person name="Kuo A."/>
            <person name="Mondo S."/>
            <person name="Pangilinan J."/>
            <person name="Riley R."/>
            <person name="Labutti K."/>
            <person name="Andreopoulos B."/>
            <person name="Lipzen A."/>
            <person name="Chen C."/>
            <person name="Yanf M."/>
            <person name="Daum C."/>
            <person name="Ng V."/>
            <person name="Clum A."/>
            <person name="Ohm R."/>
            <person name="Martin F."/>
            <person name="Silar P."/>
            <person name="Natvig D."/>
            <person name="Lalanne C."/>
            <person name="Gautier V."/>
            <person name="Ament-Velasquez S.L."/>
            <person name="Kruys A."/>
            <person name="Hutchinson M.I."/>
            <person name="Powell A.J."/>
            <person name="Barry K."/>
            <person name="Miller A.N."/>
            <person name="Grigoriev I.V."/>
            <person name="Debuchy R."/>
            <person name="Gladieux P."/>
            <person name="Thoren M.H."/>
            <person name="Johannesson H."/>
        </authorList>
    </citation>
    <scope>NUCLEOTIDE SEQUENCE</scope>
    <source>
        <strain evidence="3">PSN293</strain>
    </source>
</reference>
<sequence>MRLLNTTTLELEEYIGSNIPKYAILSHTWERQEYIWIDACCIDKSSSAELTEAINSMYAWYKNADICYAYLSDVADPREVENSRWFSRGWTLQELLAPSNVSFYNKYRIFLGMKKDRSFLEMLSRVTDIEQGVLGGYIKLRSICAARKMYWASHRQTTRIEDETYCLMGIFEVNMPLIYGEGRRAFQRLQEAIISCYPDDQSILAWYNMVPCDEDDNTYHILASRPACFSFSGDITAPLQYYDSSYPTYPFPTTGMHLTGTQLELPAVLHSLARRVTTDDDEGVDCGIRHLVPKPPKENPTWLRTQANCYLILSCQVGLDPGAHPVLVLYGNATGTRFSRVERRREPRPRYRFQLNEPGHIEGTGLVIHRIGLDPTCLAERLIGK</sequence>